<evidence type="ECO:0000256" key="2">
    <source>
        <dbReference type="ARBA" id="ARBA00022553"/>
    </source>
</evidence>
<protein>
    <recommendedName>
        <fullName evidence="4">MAPK-interacting and spindle-stabilizing protein-like</fullName>
    </recommendedName>
    <alternativeName>
        <fullName evidence="5">Mitogen-activated protein kinase 1-interacting protein 1-like</fullName>
    </alternativeName>
</protein>
<gene>
    <name evidence="7" type="ORF">U0070_002585</name>
</gene>
<accession>A0AAW0HQW8</accession>
<dbReference type="Proteomes" id="UP001488838">
    <property type="component" value="Unassembled WGS sequence"/>
</dbReference>
<evidence type="ECO:0000256" key="5">
    <source>
        <dbReference type="ARBA" id="ARBA00041549"/>
    </source>
</evidence>
<feature type="compositionally biased region" description="Polar residues" evidence="6">
    <location>
        <begin position="425"/>
        <end position="448"/>
    </location>
</feature>
<evidence type="ECO:0000256" key="1">
    <source>
        <dbReference type="ARBA" id="ARBA00007272"/>
    </source>
</evidence>
<reference evidence="7 8" key="1">
    <citation type="journal article" date="2023" name="bioRxiv">
        <title>Conserved and derived expression patterns and positive selection on dental genes reveal complex evolutionary context of ever-growing rodent molars.</title>
        <authorList>
            <person name="Calamari Z.T."/>
            <person name="Song A."/>
            <person name="Cohen E."/>
            <person name="Akter M."/>
            <person name="Roy R.D."/>
            <person name="Hallikas O."/>
            <person name="Christensen M.M."/>
            <person name="Li P."/>
            <person name="Marangoni P."/>
            <person name="Jernvall J."/>
            <person name="Klein O.D."/>
        </authorList>
    </citation>
    <scope>NUCLEOTIDE SEQUENCE [LARGE SCALE GENOMIC DNA]</scope>
    <source>
        <strain evidence="7">V071</strain>
    </source>
</reference>
<dbReference type="EMBL" id="JBBHLL010000373">
    <property type="protein sequence ID" value="KAK7804528.1"/>
    <property type="molecule type" value="Genomic_DNA"/>
</dbReference>
<feature type="region of interest" description="Disordered" evidence="6">
    <location>
        <begin position="377"/>
        <end position="473"/>
    </location>
</feature>
<feature type="region of interest" description="Disordered" evidence="6">
    <location>
        <begin position="512"/>
        <end position="531"/>
    </location>
</feature>
<feature type="region of interest" description="Disordered" evidence="6">
    <location>
        <begin position="1"/>
        <end position="95"/>
    </location>
</feature>
<sequence length="589" mass="62351">RARQAGPAPSHHRPSTRPLAHGPHLPWRGRDAPSRERQTEALRALSPGRRRRCRRRSRRRRGGNFFPFQNGAQCPSPRWMTSSPSASSDGQCRGGCRGRTVRRVRLREPSRGWNRVAAAGLERVSWNSPLTGNFCPLLVETGETAQCHLEILEETKVVSPLPVFGFITTMRHASGLGHAGKMSDEFLLAYVLPEQSPARTSVVSNIKAGPAPRGWLGSGPRSNLSVPPAVLSGLPLSAAPSALPFRPAPTGIYPSIPPTGPPPGTPASFLPHGPSCPQPSGPYPAPAIRGPGPTGPYATPNMPFPELPKPYGAPIDPAAAGSLGPRGSMSSGLWAPGLGGQHPTIPYPSPGSHPTALPPVSGALPVPWGTVPPEAWGPPTPYTAPAGSFPIPGPRSTPNNPYQVPSGPSDTPPVPGGPDKASDVPGSSSRPETSNQESTPETAGQTKQPKVDDKLIKRRRPKKKSKPVTWGDIKTLTHEAETLGKQQGHNTTDPKMMLLCLMTILHVNSQRSNAESKSVTSDPGHSTSGVPASLMNLPFTFPGDQHARDPIRCFQLGASQEPIPGQEGDPPVLLPAFGTPQCPRDAEET</sequence>
<keyword evidence="2" id="KW-0597">Phosphoprotein</keyword>
<keyword evidence="3" id="KW-0007">Acetylation</keyword>
<evidence type="ECO:0000256" key="3">
    <source>
        <dbReference type="ARBA" id="ARBA00022990"/>
    </source>
</evidence>
<feature type="compositionally biased region" description="Polar residues" evidence="6">
    <location>
        <begin position="396"/>
        <end position="409"/>
    </location>
</feature>
<feature type="non-terminal residue" evidence="7">
    <location>
        <position position="1"/>
    </location>
</feature>
<dbReference type="Pfam" id="PF15822">
    <property type="entry name" value="MISS"/>
    <property type="match status" value="1"/>
</dbReference>
<feature type="compositionally biased region" description="Basic residues" evidence="6">
    <location>
        <begin position="456"/>
        <end position="466"/>
    </location>
</feature>
<keyword evidence="8" id="KW-1185">Reference proteome</keyword>
<proteinExistence type="inferred from homology"/>
<dbReference type="AlphaFoldDB" id="A0AAW0HQW8"/>
<dbReference type="PANTHER" id="PTHR35973">
    <property type="entry name" value="MAPK-INTERACTING AND SPINDLE-STABILIZING PROTEIN-LIKE"/>
    <property type="match status" value="1"/>
</dbReference>
<evidence type="ECO:0000256" key="6">
    <source>
        <dbReference type="SAM" id="MobiDB-lite"/>
    </source>
</evidence>
<feature type="region of interest" description="Disordered" evidence="6">
    <location>
        <begin position="559"/>
        <end position="589"/>
    </location>
</feature>
<feature type="compositionally biased region" description="Basic residues" evidence="6">
    <location>
        <begin position="48"/>
        <end position="62"/>
    </location>
</feature>
<feature type="compositionally biased region" description="Polar residues" evidence="6">
    <location>
        <begin position="512"/>
        <end position="530"/>
    </location>
</feature>
<dbReference type="PANTHER" id="PTHR35973:SF1">
    <property type="entry name" value="MAPK-INTERACTING AND SPINDLE-STABILIZING PROTEIN-LIKE"/>
    <property type="match status" value="1"/>
</dbReference>
<evidence type="ECO:0000313" key="8">
    <source>
        <dbReference type="Proteomes" id="UP001488838"/>
    </source>
</evidence>
<comment type="caution">
    <text evidence="7">The sequence shown here is derived from an EMBL/GenBank/DDBJ whole genome shotgun (WGS) entry which is preliminary data.</text>
</comment>
<comment type="similarity">
    <text evidence="1">Belongs to the MISS family.</text>
</comment>
<evidence type="ECO:0000313" key="7">
    <source>
        <dbReference type="EMBL" id="KAK7804528.1"/>
    </source>
</evidence>
<organism evidence="7 8">
    <name type="scientific">Myodes glareolus</name>
    <name type="common">Bank vole</name>
    <name type="synonym">Clethrionomys glareolus</name>
    <dbReference type="NCBI Taxonomy" id="447135"/>
    <lineage>
        <taxon>Eukaryota</taxon>
        <taxon>Metazoa</taxon>
        <taxon>Chordata</taxon>
        <taxon>Craniata</taxon>
        <taxon>Vertebrata</taxon>
        <taxon>Euteleostomi</taxon>
        <taxon>Mammalia</taxon>
        <taxon>Eutheria</taxon>
        <taxon>Euarchontoglires</taxon>
        <taxon>Glires</taxon>
        <taxon>Rodentia</taxon>
        <taxon>Myomorpha</taxon>
        <taxon>Muroidea</taxon>
        <taxon>Cricetidae</taxon>
        <taxon>Arvicolinae</taxon>
        <taxon>Myodes</taxon>
    </lineage>
</organism>
<feature type="compositionally biased region" description="Polar residues" evidence="6">
    <location>
        <begin position="79"/>
        <end position="89"/>
    </location>
</feature>
<name>A0AAW0HQW8_MYOGA</name>
<dbReference type="InterPro" id="IPR031653">
    <property type="entry name" value="MISS"/>
</dbReference>
<feature type="region of interest" description="Disordered" evidence="6">
    <location>
        <begin position="316"/>
        <end position="358"/>
    </location>
</feature>
<evidence type="ECO:0000256" key="4">
    <source>
        <dbReference type="ARBA" id="ARBA00040440"/>
    </source>
</evidence>
<feature type="compositionally biased region" description="Basic and acidic residues" evidence="6">
    <location>
        <begin position="28"/>
        <end position="40"/>
    </location>
</feature>